<feature type="compositionally biased region" description="Basic and acidic residues" evidence="1">
    <location>
        <begin position="277"/>
        <end position="287"/>
    </location>
</feature>
<dbReference type="Proteomes" id="UP000268313">
    <property type="component" value="Unassembled WGS sequence"/>
</dbReference>
<evidence type="ECO:0000256" key="1">
    <source>
        <dbReference type="SAM" id="MobiDB-lite"/>
    </source>
</evidence>
<evidence type="ECO:0000256" key="2">
    <source>
        <dbReference type="SAM" id="SignalP"/>
    </source>
</evidence>
<gene>
    <name evidence="3" type="ORF">D7X32_44000</name>
</gene>
<name>A0A3A8JBH0_9BACT</name>
<feature type="signal peptide" evidence="2">
    <location>
        <begin position="1"/>
        <end position="23"/>
    </location>
</feature>
<proteinExistence type="predicted"/>
<comment type="caution">
    <text evidence="3">The sequence shown here is derived from an EMBL/GenBank/DDBJ whole genome shotgun (WGS) entry which is preliminary data.</text>
</comment>
<dbReference type="EMBL" id="RAWE01000420">
    <property type="protein sequence ID" value="RKG93042.1"/>
    <property type="molecule type" value="Genomic_DNA"/>
</dbReference>
<keyword evidence="4" id="KW-1185">Reference proteome</keyword>
<dbReference type="OrthoDB" id="116992at2"/>
<feature type="region of interest" description="Disordered" evidence="1">
    <location>
        <begin position="276"/>
        <end position="303"/>
    </location>
</feature>
<feature type="chain" id="PRO_5017298516" description="DUF2272 domain-containing protein" evidence="2">
    <location>
        <begin position="24"/>
        <end position="303"/>
    </location>
</feature>
<sequence length="303" mass="32538">MPIRLPKPLTALCLLGVGVFAQAASPSELPPGVRPLLETAQAINNGLTQTSYAYTQAPDGQPLIQQQDGGWTAYTDCSGWVSYLASKTLPSRYAAVMKFKKERFPRETKWNWPRAFVWEAWFHTLGASPAPGAPFTAVTDLRQVRPGDIIAWCLGDWCDAGRLQERKSTQGLDKDTGHILLVMGTAKQVSPASNGTPAVFAVPVLDASDLKHHAAEGASVLPLKAVRSYAGCGPGAKDYDPRTYQPGQTPTCGGVGPGAIYFQVDAQGAPVRFQFGPRDDFRPKPPEQGRISIGRPGAQAPAR</sequence>
<organism evidence="3 4">
    <name type="scientific">Corallococcus carmarthensis</name>
    <dbReference type="NCBI Taxonomy" id="2316728"/>
    <lineage>
        <taxon>Bacteria</taxon>
        <taxon>Pseudomonadati</taxon>
        <taxon>Myxococcota</taxon>
        <taxon>Myxococcia</taxon>
        <taxon>Myxococcales</taxon>
        <taxon>Cystobacterineae</taxon>
        <taxon>Myxococcaceae</taxon>
        <taxon>Corallococcus</taxon>
    </lineage>
</organism>
<dbReference type="AlphaFoldDB" id="A0A3A8JBH0"/>
<dbReference type="RefSeq" id="WP_120608427.1">
    <property type="nucleotide sequence ID" value="NZ_RAWE01000420.1"/>
</dbReference>
<evidence type="ECO:0000313" key="3">
    <source>
        <dbReference type="EMBL" id="RKG93042.1"/>
    </source>
</evidence>
<evidence type="ECO:0000313" key="4">
    <source>
        <dbReference type="Proteomes" id="UP000268313"/>
    </source>
</evidence>
<protein>
    <recommendedName>
        <fullName evidence="5">DUF2272 domain-containing protein</fullName>
    </recommendedName>
</protein>
<evidence type="ECO:0008006" key="5">
    <source>
        <dbReference type="Google" id="ProtNLM"/>
    </source>
</evidence>
<reference evidence="4" key="1">
    <citation type="submission" date="2018-09" db="EMBL/GenBank/DDBJ databases">
        <authorList>
            <person name="Livingstone P.G."/>
            <person name="Whitworth D.E."/>
        </authorList>
    </citation>
    <scope>NUCLEOTIDE SEQUENCE [LARGE SCALE GENOMIC DNA]</scope>
    <source>
        <strain evidence="4">CA043D</strain>
    </source>
</reference>
<keyword evidence="2" id="KW-0732">Signal</keyword>
<accession>A0A3A8JBH0</accession>